<evidence type="ECO:0000256" key="1">
    <source>
        <dbReference type="SAM" id="Coils"/>
    </source>
</evidence>
<evidence type="ECO:0000313" key="2">
    <source>
        <dbReference type="EMBL" id="KIM93130.1"/>
    </source>
</evidence>
<proteinExistence type="predicted"/>
<dbReference type="HOGENOM" id="CLU_912546_0_0_1"/>
<evidence type="ECO:0000313" key="3">
    <source>
        <dbReference type="Proteomes" id="UP000054321"/>
    </source>
</evidence>
<keyword evidence="3" id="KW-1185">Reference proteome</keyword>
<organism evidence="2 3">
    <name type="scientific">Oidiodendron maius (strain Zn)</name>
    <dbReference type="NCBI Taxonomy" id="913774"/>
    <lineage>
        <taxon>Eukaryota</taxon>
        <taxon>Fungi</taxon>
        <taxon>Dikarya</taxon>
        <taxon>Ascomycota</taxon>
        <taxon>Pezizomycotina</taxon>
        <taxon>Leotiomycetes</taxon>
        <taxon>Leotiomycetes incertae sedis</taxon>
        <taxon>Myxotrichaceae</taxon>
        <taxon>Oidiodendron</taxon>
    </lineage>
</organism>
<evidence type="ECO:0008006" key="4">
    <source>
        <dbReference type="Google" id="ProtNLM"/>
    </source>
</evidence>
<reference evidence="2 3" key="1">
    <citation type="submission" date="2014-04" db="EMBL/GenBank/DDBJ databases">
        <authorList>
            <consortium name="DOE Joint Genome Institute"/>
            <person name="Kuo A."/>
            <person name="Martino E."/>
            <person name="Perotto S."/>
            <person name="Kohler A."/>
            <person name="Nagy L.G."/>
            <person name="Floudas D."/>
            <person name="Copeland A."/>
            <person name="Barry K.W."/>
            <person name="Cichocki N."/>
            <person name="Veneault-Fourrey C."/>
            <person name="LaButti K."/>
            <person name="Lindquist E.A."/>
            <person name="Lipzen A."/>
            <person name="Lundell T."/>
            <person name="Morin E."/>
            <person name="Murat C."/>
            <person name="Sun H."/>
            <person name="Tunlid A."/>
            <person name="Henrissat B."/>
            <person name="Grigoriev I.V."/>
            <person name="Hibbett D.S."/>
            <person name="Martin F."/>
            <person name="Nordberg H.P."/>
            <person name="Cantor M.N."/>
            <person name="Hua S.X."/>
        </authorList>
    </citation>
    <scope>NUCLEOTIDE SEQUENCE [LARGE SCALE GENOMIC DNA]</scope>
    <source>
        <strain evidence="2 3">Zn</strain>
    </source>
</reference>
<gene>
    <name evidence="2" type="ORF">OIDMADRAFT_36056</name>
</gene>
<feature type="coiled-coil region" evidence="1">
    <location>
        <begin position="4"/>
        <end position="52"/>
    </location>
</feature>
<reference evidence="3" key="2">
    <citation type="submission" date="2015-01" db="EMBL/GenBank/DDBJ databases">
        <title>Evolutionary Origins and Diversification of the Mycorrhizal Mutualists.</title>
        <authorList>
            <consortium name="DOE Joint Genome Institute"/>
            <consortium name="Mycorrhizal Genomics Consortium"/>
            <person name="Kohler A."/>
            <person name="Kuo A."/>
            <person name="Nagy L.G."/>
            <person name="Floudas D."/>
            <person name="Copeland A."/>
            <person name="Barry K.W."/>
            <person name="Cichocki N."/>
            <person name="Veneault-Fourrey C."/>
            <person name="LaButti K."/>
            <person name="Lindquist E.A."/>
            <person name="Lipzen A."/>
            <person name="Lundell T."/>
            <person name="Morin E."/>
            <person name="Murat C."/>
            <person name="Riley R."/>
            <person name="Ohm R."/>
            <person name="Sun H."/>
            <person name="Tunlid A."/>
            <person name="Henrissat B."/>
            <person name="Grigoriev I.V."/>
            <person name="Hibbett D.S."/>
            <person name="Martin F."/>
        </authorList>
    </citation>
    <scope>NUCLEOTIDE SEQUENCE [LARGE SCALE GENOMIC DNA]</scope>
    <source>
        <strain evidence="3">Zn</strain>
    </source>
</reference>
<sequence length="267" mass="31629">MAWLKDRTAELHQAKMQKKRLERRSLQADQAVEALQREYDRLTRHNQRCIERRHKTERDILVAQESQSRSSDKLRRAEWTVQRWTELVDRKNYMDPRKFPAEIRETILKLVLAEDHPIRLSEYHLYQPNLGILETCRLMQLEGRAVFYGKNTFEITQDICYDAFFYFFGNIPGALPVHFLQRVIFYMDRTSDIEGLFLLVEGCVRLTRLTIVIQSVPEDYAESLASLQYRRPSELEVEILPEACLEDVEVQTARGLLRDALYGVRYL</sequence>
<dbReference type="EMBL" id="KN832899">
    <property type="protein sequence ID" value="KIM93130.1"/>
    <property type="molecule type" value="Genomic_DNA"/>
</dbReference>
<dbReference type="InParanoid" id="A0A0C3GAD3"/>
<accession>A0A0C3GAD3</accession>
<protein>
    <recommendedName>
        <fullName evidence="4">F-box domain-containing protein</fullName>
    </recommendedName>
</protein>
<name>A0A0C3GAD3_OIDMZ</name>
<keyword evidence="1" id="KW-0175">Coiled coil</keyword>
<dbReference type="AlphaFoldDB" id="A0A0C3GAD3"/>
<dbReference type="Proteomes" id="UP000054321">
    <property type="component" value="Unassembled WGS sequence"/>
</dbReference>